<evidence type="ECO:0000259" key="11">
    <source>
        <dbReference type="Pfam" id="PF19269"/>
    </source>
</evidence>
<dbReference type="PANTHER" id="PTHR37940">
    <property type="entry name" value="LYSINE--TRNA LIGASE"/>
    <property type="match status" value="1"/>
</dbReference>
<proteinExistence type="inferred from homology"/>
<dbReference type="SUPFAM" id="SSF48163">
    <property type="entry name" value="An anticodon-binding domain of class I aminoacyl-tRNA synthetases"/>
    <property type="match status" value="1"/>
</dbReference>
<dbReference type="InterPro" id="IPR020751">
    <property type="entry name" value="aa-tRNA-synth_I_codon-bd_sub2"/>
</dbReference>
<name>A0A4V2NW69_9ACTN</name>
<evidence type="ECO:0000256" key="2">
    <source>
        <dbReference type="ARBA" id="ARBA00005594"/>
    </source>
</evidence>
<dbReference type="EMBL" id="SKBU01000017">
    <property type="protein sequence ID" value="TCJ16232.1"/>
    <property type="molecule type" value="Genomic_DNA"/>
</dbReference>
<keyword evidence="4 10" id="KW-0436">Ligase</keyword>
<evidence type="ECO:0000313" key="12">
    <source>
        <dbReference type="EMBL" id="TCJ16232.1"/>
    </source>
</evidence>
<comment type="caution">
    <text evidence="12">The sequence shown here is derived from an EMBL/GenBank/DDBJ whole genome shotgun (WGS) entry which is preliminary data.</text>
</comment>
<evidence type="ECO:0000256" key="9">
    <source>
        <dbReference type="ARBA" id="ARBA00048573"/>
    </source>
</evidence>
<dbReference type="GO" id="GO:0000049">
    <property type="term" value="F:tRNA binding"/>
    <property type="evidence" value="ECO:0007669"/>
    <property type="project" value="InterPro"/>
</dbReference>
<keyword evidence="8 10" id="KW-0030">Aminoacyl-tRNA synthetase</keyword>
<evidence type="ECO:0000256" key="5">
    <source>
        <dbReference type="ARBA" id="ARBA00022741"/>
    </source>
</evidence>
<dbReference type="GO" id="GO:0004824">
    <property type="term" value="F:lysine-tRNA ligase activity"/>
    <property type="evidence" value="ECO:0007669"/>
    <property type="project" value="UniProtKB-UniRule"/>
</dbReference>
<comment type="caution">
    <text evidence="10">Lacks conserved residue(s) required for the propagation of feature annotation.</text>
</comment>
<feature type="domain" description="Aminoacyl-tRNA synthetase class I anticodon-binding" evidence="11">
    <location>
        <begin position="424"/>
        <end position="499"/>
    </location>
</feature>
<keyword evidence="5 10" id="KW-0547">Nucleotide-binding</keyword>
<evidence type="ECO:0000256" key="1">
    <source>
        <dbReference type="ARBA" id="ARBA00004496"/>
    </source>
</evidence>
<dbReference type="Proteomes" id="UP000295244">
    <property type="component" value="Unassembled WGS sequence"/>
</dbReference>
<evidence type="ECO:0000256" key="10">
    <source>
        <dbReference type="HAMAP-Rule" id="MF_00177"/>
    </source>
</evidence>
<protein>
    <recommendedName>
        <fullName evidence="10">Lysine--tRNA ligase</fullName>
        <ecNumber evidence="10">6.1.1.6</ecNumber>
    </recommendedName>
    <alternativeName>
        <fullName evidence="10">Lysyl-tRNA synthetase</fullName>
        <shortName evidence="10">LysRS</shortName>
    </alternativeName>
</protein>
<dbReference type="Gene3D" id="3.40.50.620">
    <property type="entry name" value="HUPs"/>
    <property type="match status" value="2"/>
</dbReference>
<keyword evidence="3 10" id="KW-0963">Cytoplasm</keyword>
<dbReference type="InterPro" id="IPR002904">
    <property type="entry name" value="Lys-tRNA-ligase"/>
</dbReference>
<dbReference type="GO" id="GO:0006430">
    <property type="term" value="P:lysyl-tRNA aminoacylation"/>
    <property type="evidence" value="ECO:0007669"/>
    <property type="project" value="UniProtKB-UniRule"/>
</dbReference>
<dbReference type="Pfam" id="PF01921">
    <property type="entry name" value="tRNA-synt_1f"/>
    <property type="match status" value="1"/>
</dbReference>
<evidence type="ECO:0000256" key="6">
    <source>
        <dbReference type="ARBA" id="ARBA00022840"/>
    </source>
</evidence>
<dbReference type="SUPFAM" id="SSF52374">
    <property type="entry name" value="Nucleotidylyl transferase"/>
    <property type="match status" value="1"/>
</dbReference>
<evidence type="ECO:0000256" key="3">
    <source>
        <dbReference type="ARBA" id="ARBA00022490"/>
    </source>
</evidence>
<evidence type="ECO:0000256" key="4">
    <source>
        <dbReference type="ARBA" id="ARBA00022598"/>
    </source>
</evidence>
<dbReference type="AlphaFoldDB" id="A0A4V2NW69"/>
<sequence length="505" mass="55880">MRQEHRQNPEHEVTESALPVPGWAREVAASLGEGPHVVVTGISPSGHIHIGNLREVLVGEAVCRALRERGEEVRFIFHADTADPLRKIAPGVPKEYERYLGHPIAKIPDPAGEHESYAESFLAPFERALHAMGMEIDVLRSHELYEKGVYTEVTREALEHTEELRRIMNEVTGREMPEGWSPYVPRASSGKLTGNRFVRHLPDEHKVVFVTEEGREEVADYSKGEGKLGWRVELAARWKALGVTFEPFGKDHTSRGGSTDTADLMAREVFGYPVPGRYEYEWLQIRGLGAMSSSRGIVLLPGEMLEIMPPDALRLLVLGRDPSRALDVDVAAGFPRFMDEYRAAVGEPEVPFTHLALVAQTFGEDIGGAAEALRHSGYGAAAEDEGRLARDLYYARNWAERWAPEEQRFKMTGEVPGLASQLGEEERTYLGIVAERLGTEMDAEEIQETLYSAARELGIKPRRAFAALYAALLGRKSGPKAGPFIAGAGVEVVRERLRSVAGGEV</sequence>
<dbReference type="EC" id="6.1.1.6" evidence="10"/>
<evidence type="ECO:0000313" key="13">
    <source>
        <dbReference type="Proteomes" id="UP000295244"/>
    </source>
</evidence>
<dbReference type="InterPro" id="IPR001412">
    <property type="entry name" value="aa-tRNA-synth_I_CS"/>
</dbReference>
<keyword evidence="6 10" id="KW-0067">ATP-binding</keyword>
<organism evidence="12 13">
    <name type="scientific">Rubrobacter taiwanensis</name>
    <dbReference type="NCBI Taxonomy" id="185139"/>
    <lineage>
        <taxon>Bacteria</taxon>
        <taxon>Bacillati</taxon>
        <taxon>Actinomycetota</taxon>
        <taxon>Rubrobacteria</taxon>
        <taxon>Rubrobacterales</taxon>
        <taxon>Rubrobacteraceae</taxon>
        <taxon>Rubrobacter</taxon>
    </lineage>
</organism>
<dbReference type="PANTHER" id="PTHR37940:SF1">
    <property type="entry name" value="LYSINE--TRNA LIGASE"/>
    <property type="match status" value="1"/>
</dbReference>
<dbReference type="InterPro" id="IPR045462">
    <property type="entry name" value="aa-tRNA-synth_I_cd-bd"/>
</dbReference>
<accession>A0A4V2NW69</accession>
<comment type="similarity">
    <text evidence="2 10">Belongs to the class-I aminoacyl-tRNA synthetase family.</text>
</comment>
<feature type="short sequence motif" description="'KMSKS' region" evidence="10">
    <location>
        <begin position="290"/>
        <end position="294"/>
    </location>
</feature>
<gene>
    <name evidence="10 12" type="primary">lysS</name>
    <name evidence="12" type="ORF">E0L93_10420</name>
</gene>
<dbReference type="Pfam" id="PF19269">
    <property type="entry name" value="Anticodon_2"/>
    <property type="match status" value="1"/>
</dbReference>
<dbReference type="GO" id="GO:0005737">
    <property type="term" value="C:cytoplasm"/>
    <property type="evidence" value="ECO:0007669"/>
    <property type="project" value="UniProtKB-SubCell"/>
</dbReference>
<dbReference type="Gene3D" id="1.10.10.350">
    <property type="match status" value="1"/>
</dbReference>
<reference evidence="12 13" key="1">
    <citation type="submission" date="2019-03" db="EMBL/GenBank/DDBJ databases">
        <title>Whole genome sequence of a novel Rubrobacter taiwanensis strain, isolated from Yellowstone National Park.</title>
        <authorList>
            <person name="Freed S."/>
            <person name="Ramaley R.F."/>
            <person name="Kyndt J.A."/>
        </authorList>
    </citation>
    <scope>NUCLEOTIDE SEQUENCE [LARGE SCALE GENOMIC DNA]</scope>
    <source>
        <strain evidence="12 13">Yellowstone</strain>
    </source>
</reference>
<dbReference type="InterPro" id="IPR014729">
    <property type="entry name" value="Rossmann-like_a/b/a_fold"/>
</dbReference>
<dbReference type="PROSITE" id="PS00178">
    <property type="entry name" value="AA_TRNA_LIGASE_I"/>
    <property type="match status" value="1"/>
</dbReference>
<evidence type="ECO:0000256" key="7">
    <source>
        <dbReference type="ARBA" id="ARBA00022917"/>
    </source>
</evidence>
<keyword evidence="7 10" id="KW-0648">Protein biosynthesis</keyword>
<dbReference type="HAMAP" id="MF_00177">
    <property type="entry name" value="Lys_tRNA_synth_class1"/>
    <property type="match status" value="1"/>
</dbReference>
<dbReference type="Gene3D" id="1.10.10.770">
    <property type="match status" value="1"/>
</dbReference>
<comment type="subcellular location">
    <subcellularLocation>
        <location evidence="1 10">Cytoplasm</location>
    </subcellularLocation>
</comment>
<dbReference type="NCBIfam" id="TIGR00467">
    <property type="entry name" value="lysS_arch"/>
    <property type="match status" value="1"/>
</dbReference>
<keyword evidence="13" id="KW-1185">Reference proteome</keyword>
<evidence type="ECO:0000256" key="8">
    <source>
        <dbReference type="ARBA" id="ARBA00023146"/>
    </source>
</evidence>
<dbReference type="InterPro" id="IPR008925">
    <property type="entry name" value="aa_tRNA-synth_I_cd-bd_sf"/>
</dbReference>
<comment type="catalytic activity">
    <reaction evidence="9 10">
        <text>tRNA(Lys) + L-lysine + ATP = L-lysyl-tRNA(Lys) + AMP + diphosphate</text>
        <dbReference type="Rhea" id="RHEA:20792"/>
        <dbReference type="Rhea" id="RHEA-COMP:9696"/>
        <dbReference type="Rhea" id="RHEA-COMP:9697"/>
        <dbReference type="ChEBI" id="CHEBI:30616"/>
        <dbReference type="ChEBI" id="CHEBI:32551"/>
        <dbReference type="ChEBI" id="CHEBI:33019"/>
        <dbReference type="ChEBI" id="CHEBI:78442"/>
        <dbReference type="ChEBI" id="CHEBI:78529"/>
        <dbReference type="ChEBI" id="CHEBI:456215"/>
        <dbReference type="EC" id="6.1.1.6"/>
    </reaction>
</comment>
<dbReference type="OrthoDB" id="9803151at2"/>
<feature type="short sequence motif" description="'HIGH' region" evidence="10">
    <location>
        <begin position="44"/>
        <end position="52"/>
    </location>
</feature>
<dbReference type="GO" id="GO:0005524">
    <property type="term" value="F:ATP binding"/>
    <property type="evidence" value="ECO:0007669"/>
    <property type="project" value="UniProtKB-UniRule"/>
</dbReference>